<feature type="domain" description="FAD/NAD(P)-binding" evidence="7">
    <location>
        <begin position="8"/>
        <end position="319"/>
    </location>
</feature>
<evidence type="ECO:0000313" key="9">
    <source>
        <dbReference type="Proteomes" id="UP000199682"/>
    </source>
</evidence>
<feature type="binding site" evidence="4">
    <location>
        <position position="202"/>
    </location>
    <ligand>
        <name>NAD(+)</name>
        <dbReference type="ChEBI" id="CHEBI:57540"/>
    </ligand>
</feature>
<feature type="binding site" evidence="4">
    <location>
        <position position="53"/>
    </location>
    <ligand>
        <name>FAD</name>
        <dbReference type="ChEBI" id="CHEBI:57692"/>
    </ligand>
</feature>
<dbReference type="RefSeq" id="WP_338061101.1">
    <property type="nucleotide sequence ID" value="NZ_FNET01000049.1"/>
</dbReference>
<feature type="non-terminal residue" evidence="8">
    <location>
        <position position="1"/>
    </location>
</feature>
<evidence type="ECO:0000256" key="1">
    <source>
        <dbReference type="ARBA" id="ARBA00007532"/>
    </source>
</evidence>
<dbReference type="InterPro" id="IPR004099">
    <property type="entry name" value="Pyr_nucl-diS_OxRdtase_dimer"/>
</dbReference>
<dbReference type="InterPro" id="IPR036188">
    <property type="entry name" value="FAD/NAD-bd_sf"/>
</dbReference>
<dbReference type="PANTHER" id="PTHR43014">
    <property type="entry name" value="MERCURIC REDUCTASE"/>
    <property type="match status" value="1"/>
</dbReference>
<dbReference type="InterPro" id="IPR023753">
    <property type="entry name" value="FAD/NAD-binding_dom"/>
</dbReference>
<dbReference type="GO" id="GO:0003955">
    <property type="term" value="F:NAD(P)H dehydrogenase (quinone) activity"/>
    <property type="evidence" value="ECO:0007669"/>
    <property type="project" value="TreeGrafter"/>
</dbReference>
<dbReference type="Gene3D" id="3.50.50.60">
    <property type="entry name" value="FAD/NAD(P)-binding domain"/>
    <property type="match status" value="2"/>
</dbReference>
<name>A0A1H0ALB8_9PSEU</name>
<evidence type="ECO:0000313" key="8">
    <source>
        <dbReference type="EMBL" id="SDN33923.1"/>
    </source>
</evidence>
<dbReference type="Gene3D" id="3.30.390.30">
    <property type="match status" value="1"/>
</dbReference>
<keyword evidence="4" id="KW-0520">NAD</keyword>
<organism evidence="8 9">
    <name type="scientific">Lentzea albidocapillata subsp. violacea</name>
    <dbReference type="NCBI Taxonomy" id="128104"/>
    <lineage>
        <taxon>Bacteria</taxon>
        <taxon>Bacillati</taxon>
        <taxon>Actinomycetota</taxon>
        <taxon>Actinomycetes</taxon>
        <taxon>Pseudonocardiales</taxon>
        <taxon>Pseudonocardiaceae</taxon>
        <taxon>Lentzea</taxon>
    </lineage>
</organism>
<comment type="similarity">
    <text evidence="1">Belongs to the class-I pyridine nucleotide-disulfide oxidoreductase family.</text>
</comment>
<comment type="cofactor">
    <cofactor evidence="4">
        <name>FAD</name>
        <dbReference type="ChEBI" id="CHEBI:57692"/>
    </cofactor>
    <text evidence="4">Binds 1 FAD per subunit.</text>
</comment>
<keyword evidence="8" id="KW-0670">Pyruvate</keyword>
<accession>A0A1H0ALB8</accession>
<proteinExistence type="inferred from homology"/>
<gene>
    <name evidence="8" type="ORF">SAMN04488074_1491</name>
</gene>
<feature type="domain" description="Pyridine nucleotide-disulphide oxidoreductase dimerisation" evidence="6">
    <location>
        <begin position="339"/>
        <end position="448"/>
    </location>
</feature>
<feature type="disulfide bond" description="Redox-active" evidence="5">
    <location>
        <begin position="44"/>
        <end position="49"/>
    </location>
</feature>
<dbReference type="Proteomes" id="UP000199682">
    <property type="component" value="Unassembled WGS sequence"/>
</dbReference>
<dbReference type="EMBL" id="FNET01000049">
    <property type="protein sequence ID" value="SDN33923.1"/>
    <property type="molecule type" value="Genomic_DNA"/>
</dbReference>
<evidence type="ECO:0000259" key="6">
    <source>
        <dbReference type="Pfam" id="PF02852"/>
    </source>
</evidence>
<dbReference type="PIRSF" id="PIRSF000350">
    <property type="entry name" value="Mercury_reductase_MerA"/>
    <property type="match status" value="1"/>
</dbReference>
<evidence type="ECO:0000256" key="2">
    <source>
        <dbReference type="ARBA" id="ARBA00022630"/>
    </source>
</evidence>
<feature type="binding site" evidence="4">
    <location>
        <begin position="179"/>
        <end position="186"/>
    </location>
    <ligand>
        <name>NAD(+)</name>
        <dbReference type="ChEBI" id="CHEBI:57540"/>
    </ligand>
</feature>
<dbReference type="Pfam" id="PF02852">
    <property type="entry name" value="Pyr_redox_dim"/>
    <property type="match status" value="1"/>
</dbReference>
<feature type="binding site" evidence="4">
    <location>
        <position position="265"/>
    </location>
    <ligand>
        <name>NAD(+)</name>
        <dbReference type="ChEBI" id="CHEBI:57540"/>
    </ligand>
</feature>
<dbReference type="PRINTS" id="PR00368">
    <property type="entry name" value="FADPNR"/>
</dbReference>
<dbReference type="Pfam" id="PF07992">
    <property type="entry name" value="Pyr_redox_2"/>
    <property type="match status" value="1"/>
</dbReference>
<evidence type="ECO:0000259" key="7">
    <source>
        <dbReference type="Pfam" id="PF07992"/>
    </source>
</evidence>
<dbReference type="SUPFAM" id="SSF51905">
    <property type="entry name" value="FAD/NAD(P)-binding domain"/>
    <property type="match status" value="1"/>
</dbReference>
<dbReference type="SUPFAM" id="SSF55424">
    <property type="entry name" value="FAD/NAD-linked reductases, dimerisation (C-terminal) domain"/>
    <property type="match status" value="1"/>
</dbReference>
<dbReference type="GO" id="GO:0050660">
    <property type="term" value="F:flavin adenine dinucleotide binding"/>
    <property type="evidence" value="ECO:0007669"/>
    <property type="project" value="TreeGrafter"/>
</dbReference>
<protein>
    <submittedName>
        <fullName evidence="8">Pyruvate/2-oxoglutarate dehydrogenase complex, dihydrolipoamide dehydrogenase (E3) component</fullName>
    </submittedName>
</protein>
<feature type="binding site" evidence="4">
    <location>
        <position position="304"/>
    </location>
    <ligand>
        <name>FAD</name>
        <dbReference type="ChEBI" id="CHEBI:57692"/>
    </ligand>
</feature>
<evidence type="ECO:0000256" key="5">
    <source>
        <dbReference type="PIRSR" id="PIRSR000350-4"/>
    </source>
</evidence>
<dbReference type="AlphaFoldDB" id="A0A1H0ALB8"/>
<keyword evidence="3 4" id="KW-0274">FAD</keyword>
<reference evidence="9" key="1">
    <citation type="submission" date="2016-10" db="EMBL/GenBank/DDBJ databases">
        <authorList>
            <person name="Varghese N."/>
            <person name="Submissions S."/>
        </authorList>
    </citation>
    <scope>NUCLEOTIDE SEQUENCE [LARGE SCALE GENOMIC DNA]</scope>
    <source>
        <strain evidence="9">DSM 44796</strain>
    </source>
</reference>
<evidence type="ECO:0000256" key="4">
    <source>
        <dbReference type="PIRSR" id="PIRSR000350-3"/>
    </source>
</evidence>
<evidence type="ECO:0000256" key="3">
    <source>
        <dbReference type="ARBA" id="ARBA00022827"/>
    </source>
</evidence>
<dbReference type="InterPro" id="IPR016156">
    <property type="entry name" value="FAD/NAD-linked_Rdtase_dimer_sf"/>
</dbReference>
<dbReference type="PRINTS" id="PR00411">
    <property type="entry name" value="PNDRDTASEI"/>
</dbReference>
<sequence>TEMSSTVDVVVIGMGPGGEALAGQLAEAGLSVVGADARLVGGECPYYGCIPSKMMIRAANSLAEARRVPALAGQSQVTPDYAPVAARIRAEATDNWDDQVAVDRFTGKGGRFVRGHGRITGPRTVRIGDEEFTATRAIVLNTGTDPALPPIPGLAGTPYWTNRDAVVAETAPGSLIVLGGGAIGLELAQAFARFGTTVSVVEVADRILPAEEPEAAQVLTDVLTAEGLTLHTGSPTQEVAHDGNAFTVGIAGQELRAERLLVATGRATDLAGLGLATIGLDTDRKFVEPDEHLRIADGVYAIGDITGKGAFTHVSMYQATIAARHILGEDGPGAEYHAVPRVTFTDPEVGAVGLTEVQARERGIDVRTATTEVPSSARGWIHQTGNDGVIKLVQDADRGVLVGATSVGPHGGEVLSALAVAVHAEVPVDRLKQMIYAYPTFHRAIEDALGQLS</sequence>
<keyword evidence="2" id="KW-0285">Flavoprotein</keyword>
<dbReference type="PANTHER" id="PTHR43014:SF2">
    <property type="entry name" value="MERCURIC REDUCTASE"/>
    <property type="match status" value="1"/>
</dbReference>
<dbReference type="InterPro" id="IPR001100">
    <property type="entry name" value="Pyr_nuc-diS_OxRdtase"/>
</dbReference>
<keyword evidence="4" id="KW-0547">Nucleotide-binding</keyword>
<feature type="binding site" evidence="4">
    <location>
        <position position="117"/>
    </location>
    <ligand>
        <name>FAD</name>
        <dbReference type="ChEBI" id="CHEBI:57692"/>
    </ligand>
</feature>